<evidence type="ECO:0000256" key="1">
    <source>
        <dbReference type="ARBA" id="ARBA00004123"/>
    </source>
</evidence>
<proteinExistence type="predicted"/>
<dbReference type="SUPFAM" id="SSF50729">
    <property type="entry name" value="PH domain-like"/>
    <property type="match status" value="1"/>
</dbReference>
<keyword evidence="6" id="KW-1185">Reference proteome</keyword>
<feature type="compositionally biased region" description="Acidic residues" evidence="3">
    <location>
        <begin position="24"/>
        <end position="33"/>
    </location>
</feature>
<dbReference type="InterPro" id="IPR000156">
    <property type="entry name" value="Ran_bind_dom"/>
</dbReference>
<evidence type="ECO:0000259" key="4">
    <source>
        <dbReference type="PROSITE" id="PS50196"/>
    </source>
</evidence>
<dbReference type="SMART" id="SM00160">
    <property type="entry name" value="RanBD"/>
    <property type="match status" value="1"/>
</dbReference>
<evidence type="ECO:0000256" key="2">
    <source>
        <dbReference type="ARBA" id="ARBA00023242"/>
    </source>
</evidence>
<dbReference type="InterPro" id="IPR045255">
    <property type="entry name" value="RanBP1-like"/>
</dbReference>
<feature type="compositionally biased region" description="Basic and acidic residues" evidence="3">
    <location>
        <begin position="77"/>
        <end position="98"/>
    </location>
</feature>
<dbReference type="Proteomes" id="UP000031668">
    <property type="component" value="Unassembled WGS sequence"/>
</dbReference>
<feature type="region of interest" description="Disordered" evidence="3">
    <location>
        <begin position="1"/>
        <end position="98"/>
    </location>
</feature>
<name>A0A0C2N311_THEKT</name>
<dbReference type="GO" id="GO:0005634">
    <property type="term" value="C:nucleus"/>
    <property type="evidence" value="ECO:0007669"/>
    <property type="project" value="UniProtKB-SubCell"/>
</dbReference>
<feature type="compositionally biased region" description="Basic and acidic residues" evidence="3">
    <location>
        <begin position="42"/>
        <end position="56"/>
    </location>
</feature>
<comment type="subcellular location">
    <subcellularLocation>
        <location evidence="1">Nucleus</location>
    </subcellularLocation>
</comment>
<evidence type="ECO:0000313" key="6">
    <source>
        <dbReference type="Proteomes" id="UP000031668"/>
    </source>
</evidence>
<feature type="compositionally biased region" description="Low complexity" evidence="3">
    <location>
        <begin position="10"/>
        <end position="23"/>
    </location>
</feature>
<gene>
    <name evidence="5" type="ORF">RF11_06734</name>
</gene>
<dbReference type="AlphaFoldDB" id="A0A0C2N311"/>
<organism evidence="5 6">
    <name type="scientific">Thelohanellus kitauei</name>
    <name type="common">Myxosporean</name>
    <dbReference type="NCBI Taxonomy" id="669202"/>
    <lineage>
        <taxon>Eukaryota</taxon>
        <taxon>Metazoa</taxon>
        <taxon>Cnidaria</taxon>
        <taxon>Myxozoa</taxon>
        <taxon>Myxosporea</taxon>
        <taxon>Bivalvulida</taxon>
        <taxon>Platysporina</taxon>
        <taxon>Myxobolidae</taxon>
        <taxon>Thelohanellus</taxon>
    </lineage>
</organism>
<evidence type="ECO:0000256" key="3">
    <source>
        <dbReference type="SAM" id="MobiDB-lite"/>
    </source>
</evidence>
<evidence type="ECO:0000313" key="5">
    <source>
        <dbReference type="EMBL" id="KII68292.1"/>
    </source>
</evidence>
<comment type="caution">
    <text evidence="5">The sequence shown here is derived from an EMBL/GenBank/DDBJ whole genome shotgun (WGS) entry which is preliminary data.</text>
</comment>
<dbReference type="Gene3D" id="2.30.29.30">
    <property type="entry name" value="Pleckstrin-homology domain (PH domain)/Phosphotyrosine-binding domain (PTB)"/>
    <property type="match status" value="1"/>
</dbReference>
<dbReference type="OrthoDB" id="185618at2759"/>
<dbReference type="PANTHER" id="PTHR23138:SF142">
    <property type="entry name" value="RAN-BINDING PROTEIN 3B-RELATED"/>
    <property type="match status" value="1"/>
</dbReference>
<accession>A0A0C2N311</accession>
<dbReference type="InterPro" id="IPR011993">
    <property type="entry name" value="PH-like_dom_sf"/>
</dbReference>
<dbReference type="PANTHER" id="PTHR23138">
    <property type="entry name" value="RAN BINDING PROTEIN"/>
    <property type="match status" value="1"/>
</dbReference>
<feature type="domain" description="RanBD1" evidence="4">
    <location>
        <begin position="154"/>
        <end position="236"/>
    </location>
</feature>
<dbReference type="PROSITE" id="PS50196">
    <property type="entry name" value="RANBD1"/>
    <property type="match status" value="1"/>
</dbReference>
<dbReference type="EMBL" id="JWZT01002870">
    <property type="protein sequence ID" value="KII68292.1"/>
    <property type="molecule type" value="Genomic_DNA"/>
</dbReference>
<sequence length="283" mass="31443">MSSPESSKASNEILSSSNELSSCSEEDVNETEERESSSSNKSEQKIDLKDVIDNSVKKGLKRKITETELCEANSNIESEKKDSQQPIKSETENKNADDHLKKTNIVSSIPAGYVFGAKMKIPKPSVASVPPKPIEFEPLNVDKLAGFEGSKSPLFEQIGSVAKLETVEVTHGEEDDTIILDIGANLFVFDSENKNWKGLGAVNVHLNDCVKGEDCYSRIIIRRSDTHRLIINSRLSSFGSFEKKDHNQMIMAVCDPDNKPKVYCLKASCVDELFKQITQRLKN</sequence>
<dbReference type="Pfam" id="PF00638">
    <property type="entry name" value="Ran_BP1"/>
    <property type="match status" value="1"/>
</dbReference>
<protein>
    <submittedName>
        <fullName evidence="5">Ran-binding protein 3-like protein</fullName>
    </submittedName>
</protein>
<reference evidence="5 6" key="1">
    <citation type="journal article" date="2014" name="Genome Biol. Evol.">
        <title>The genome of the myxosporean Thelohanellus kitauei shows adaptations to nutrient acquisition within its fish host.</title>
        <authorList>
            <person name="Yang Y."/>
            <person name="Xiong J."/>
            <person name="Zhou Z."/>
            <person name="Huo F."/>
            <person name="Miao W."/>
            <person name="Ran C."/>
            <person name="Liu Y."/>
            <person name="Zhang J."/>
            <person name="Feng J."/>
            <person name="Wang M."/>
            <person name="Wang M."/>
            <person name="Wang L."/>
            <person name="Yao B."/>
        </authorList>
    </citation>
    <scope>NUCLEOTIDE SEQUENCE [LARGE SCALE GENOMIC DNA]</scope>
    <source>
        <strain evidence="5">Wuqing</strain>
    </source>
</reference>
<keyword evidence="2" id="KW-0539">Nucleus</keyword>